<evidence type="ECO:0000259" key="14">
    <source>
        <dbReference type="PROSITE" id="PS50041"/>
    </source>
</evidence>
<dbReference type="InterPro" id="IPR001304">
    <property type="entry name" value="C-type_lectin-like"/>
</dbReference>
<evidence type="ECO:0000256" key="2">
    <source>
        <dbReference type="ARBA" id="ARBA00022572"/>
    </source>
</evidence>
<dbReference type="PANTHER" id="PTHR22803">
    <property type="entry name" value="MANNOSE, PHOSPHOLIPASE, LECTIN RECEPTOR RELATED"/>
    <property type="match status" value="1"/>
</dbReference>
<feature type="domain" description="Kringle" evidence="15">
    <location>
        <begin position="275"/>
        <end position="341"/>
    </location>
</feature>
<evidence type="ECO:0000256" key="12">
    <source>
        <dbReference type="SAM" id="Phobius"/>
    </source>
</evidence>
<keyword evidence="13" id="KW-0732">Signal</keyword>
<evidence type="ECO:0000256" key="8">
    <source>
        <dbReference type="ARBA" id="ARBA00023180"/>
    </source>
</evidence>
<evidence type="ECO:0000256" key="13">
    <source>
        <dbReference type="SAM" id="SignalP"/>
    </source>
</evidence>
<dbReference type="InterPro" id="IPR018056">
    <property type="entry name" value="Kringle_CS"/>
</dbReference>
<dbReference type="CDD" id="cd00062">
    <property type="entry name" value="FN2"/>
    <property type="match status" value="1"/>
</dbReference>
<evidence type="ECO:0000313" key="18">
    <source>
        <dbReference type="Proteomes" id="UP001642483"/>
    </source>
</evidence>
<feature type="region of interest" description="Disordered" evidence="11">
    <location>
        <begin position="682"/>
        <end position="701"/>
    </location>
</feature>
<keyword evidence="18" id="KW-1185">Reference proteome</keyword>
<feature type="transmembrane region" description="Helical" evidence="12">
    <location>
        <begin position="1528"/>
        <end position="1550"/>
    </location>
</feature>
<dbReference type="PRINTS" id="PR00018">
    <property type="entry name" value="KRINGLE"/>
</dbReference>
<evidence type="ECO:0000256" key="7">
    <source>
        <dbReference type="ARBA" id="ARBA00023157"/>
    </source>
</evidence>
<evidence type="ECO:0000256" key="1">
    <source>
        <dbReference type="ARBA" id="ARBA00004167"/>
    </source>
</evidence>
<dbReference type="PROSITE" id="PS00023">
    <property type="entry name" value="FN2_1"/>
    <property type="match status" value="1"/>
</dbReference>
<dbReference type="Gene3D" id="2.40.20.10">
    <property type="entry name" value="Plasminogen Kringle 4"/>
    <property type="match status" value="1"/>
</dbReference>
<dbReference type="PROSITE" id="PS51092">
    <property type="entry name" value="FN2_2"/>
    <property type="match status" value="1"/>
</dbReference>
<feature type="domain" description="C-type lectin" evidence="14">
    <location>
        <begin position="707"/>
        <end position="836"/>
    </location>
</feature>
<evidence type="ECO:0008006" key="19">
    <source>
        <dbReference type="Google" id="ProtNLM"/>
    </source>
</evidence>
<feature type="domain" description="C-type lectin" evidence="14">
    <location>
        <begin position="544"/>
        <end position="679"/>
    </location>
</feature>
<feature type="domain" description="C-type lectin" evidence="14">
    <location>
        <begin position="354"/>
        <end position="475"/>
    </location>
</feature>
<evidence type="ECO:0000313" key="17">
    <source>
        <dbReference type="EMBL" id="CAK8682899.1"/>
    </source>
</evidence>
<dbReference type="SMART" id="SM00059">
    <property type="entry name" value="FN2"/>
    <property type="match status" value="1"/>
</dbReference>
<feature type="compositionally biased region" description="Pro residues" evidence="11">
    <location>
        <begin position="686"/>
        <end position="700"/>
    </location>
</feature>
<dbReference type="PROSITE" id="PS00615">
    <property type="entry name" value="C_TYPE_LECTIN_1"/>
    <property type="match status" value="5"/>
</dbReference>
<dbReference type="InterPro" id="IPR018378">
    <property type="entry name" value="C-type_lectin_CS"/>
</dbReference>
<feature type="domain" description="Fibronectin type-II" evidence="16">
    <location>
        <begin position="71"/>
        <end position="119"/>
    </location>
</feature>
<dbReference type="Pfam" id="PF00040">
    <property type="entry name" value="fn2"/>
    <property type="match status" value="1"/>
</dbReference>
<evidence type="ECO:0000256" key="10">
    <source>
        <dbReference type="PROSITE-ProRule" id="PRU00479"/>
    </source>
</evidence>
<dbReference type="PROSITE" id="PS00021">
    <property type="entry name" value="KRINGLE_1"/>
    <property type="match status" value="1"/>
</dbReference>
<keyword evidence="8" id="KW-0325">Glycoprotein</keyword>
<evidence type="ECO:0000256" key="3">
    <source>
        <dbReference type="ARBA" id="ARBA00022692"/>
    </source>
</evidence>
<feature type="disulfide bond" evidence="10">
    <location>
        <begin position="90"/>
        <end position="117"/>
    </location>
</feature>
<evidence type="ECO:0000256" key="4">
    <source>
        <dbReference type="ARBA" id="ARBA00022737"/>
    </source>
</evidence>
<dbReference type="Proteomes" id="UP001642483">
    <property type="component" value="Unassembled WGS sequence"/>
</dbReference>
<dbReference type="EMBL" id="CAWYQH010000096">
    <property type="protein sequence ID" value="CAK8682899.1"/>
    <property type="molecule type" value="Genomic_DNA"/>
</dbReference>
<dbReference type="Gene3D" id="2.10.10.10">
    <property type="entry name" value="Fibronectin, type II, collagen-binding"/>
    <property type="match status" value="1"/>
</dbReference>
<dbReference type="SMART" id="SM00034">
    <property type="entry name" value="CLECT"/>
    <property type="match status" value="8"/>
</dbReference>
<dbReference type="Pfam" id="PF00059">
    <property type="entry name" value="Lectin_C"/>
    <property type="match status" value="8"/>
</dbReference>
<evidence type="ECO:0000256" key="11">
    <source>
        <dbReference type="SAM" id="MobiDB-lite"/>
    </source>
</evidence>
<evidence type="ECO:0000259" key="15">
    <source>
        <dbReference type="PROSITE" id="PS50070"/>
    </source>
</evidence>
<protein>
    <recommendedName>
        <fullName evidence="19">Macrophage mannose receptor 1-like</fullName>
    </recommendedName>
</protein>
<dbReference type="InterPro" id="IPR016186">
    <property type="entry name" value="C-type_lectin-like/link_sf"/>
</dbReference>
<dbReference type="InterPro" id="IPR013806">
    <property type="entry name" value="Kringle-like"/>
</dbReference>
<dbReference type="InterPro" id="IPR016187">
    <property type="entry name" value="CTDL_fold"/>
</dbReference>
<evidence type="ECO:0000259" key="16">
    <source>
        <dbReference type="PROSITE" id="PS51092"/>
    </source>
</evidence>
<dbReference type="PROSITE" id="PS50041">
    <property type="entry name" value="C_TYPE_LECTIN_2"/>
    <property type="match status" value="8"/>
</dbReference>
<dbReference type="InterPro" id="IPR000001">
    <property type="entry name" value="Kringle"/>
</dbReference>
<feature type="domain" description="C-type lectin" evidence="14">
    <location>
        <begin position="868"/>
        <end position="985"/>
    </location>
</feature>
<dbReference type="InterPro" id="IPR050111">
    <property type="entry name" value="C-type_lectin/snaclec_domain"/>
</dbReference>
<dbReference type="Pfam" id="PF00051">
    <property type="entry name" value="Kringle"/>
    <property type="match status" value="1"/>
</dbReference>
<comment type="caution">
    <text evidence="17">The sequence shown here is derived from an EMBL/GenBank/DDBJ whole genome shotgun (WGS) entry which is preliminary data.</text>
</comment>
<evidence type="ECO:0000256" key="6">
    <source>
        <dbReference type="ARBA" id="ARBA00023136"/>
    </source>
</evidence>
<keyword evidence="6 12" id="KW-0472">Membrane</keyword>
<proteinExistence type="predicted"/>
<dbReference type="SUPFAM" id="SSF56436">
    <property type="entry name" value="C-type lectin-like"/>
    <property type="match status" value="8"/>
</dbReference>
<feature type="disulfide bond" evidence="10">
    <location>
        <begin position="76"/>
        <end position="102"/>
    </location>
</feature>
<evidence type="ECO:0000256" key="9">
    <source>
        <dbReference type="PROSITE-ProRule" id="PRU00121"/>
    </source>
</evidence>
<comment type="caution">
    <text evidence="9">Lacks conserved residue(s) required for the propagation of feature annotation.</text>
</comment>
<feature type="domain" description="C-type lectin" evidence="14">
    <location>
        <begin position="1377"/>
        <end position="1501"/>
    </location>
</feature>
<evidence type="ECO:0000256" key="5">
    <source>
        <dbReference type="ARBA" id="ARBA00022989"/>
    </source>
</evidence>
<dbReference type="PRINTS" id="PR00013">
    <property type="entry name" value="FNTYPEII"/>
</dbReference>
<keyword evidence="2 9" id="KW-0420">Kringle</keyword>
<dbReference type="InterPro" id="IPR036943">
    <property type="entry name" value="FN_type2_sf"/>
</dbReference>
<feature type="region of interest" description="Disordered" evidence="11">
    <location>
        <begin position="1584"/>
        <end position="1605"/>
    </location>
</feature>
<feature type="domain" description="C-type lectin" evidence="14">
    <location>
        <begin position="1014"/>
        <end position="1141"/>
    </location>
</feature>
<dbReference type="InterPro" id="IPR000562">
    <property type="entry name" value="FN_type2_dom"/>
</dbReference>
<dbReference type="CDD" id="cd00037">
    <property type="entry name" value="CLECT"/>
    <property type="match status" value="5"/>
</dbReference>
<feature type="compositionally biased region" description="Acidic residues" evidence="11">
    <location>
        <begin position="1596"/>
        <end position="1605"/>
    </location>
</feature>
<sequence length="1605" mass="180172">MPGMVFSAAVSTLTLLMLYFVNSAQPQTGVTLASFTTPPSMSLAATQTVPVVDTTTMSDNETVIYTIGGNAGGDPCLFPFTFMGVSYSSCTTAGRSDNLQWCATTSNYAKDFIWGICPKPVKGCGEFWNSGQFGKYCYQFNFQSSLTWLQARDACRQQNADLLSIETAAEQAWIAGRIHVVTTVMWLGMSDISVEGNWEWSDGAPLTYLNWREGQPNSYGGNEDCGAIITRNGLWGDTPCSRHLSFICKKLDETKAGNFPTTAQPSNSTAVPNVDCYVEHGMGYHGGVSVTAQGQSCLDWSTKANNFDLTGNYCRNPDHSQMPWCYTNGTVPWGYCDIPLCTGSKYCEAGWYEYKGHCLKIGCTVPSTWQKAQQMCKDVGGNLARIQDASENNLIMSHLQVLSIFYNITNIWIGFNDIKHEMQFEWDDGAKPTFTNWDREQPNDVLGNSDCVKMDLSTGRWNDIDCSARLFHICSKPPTKYTQTDAQGFSKVLLGSTCTQRDKHDGSHGDNTGTGFPNMLPKDGNVTMTLPTPTAGCPTGWIGFGIMCYRFHHDVLNWTRAYKFCETNYGNTSFLVVPHDRFEQAYLSSYAAKYDSTVTFHMNILAISHPSAGWHFFDTNLHTVELSKKITYTNWDRLQPNTNLVANDSIGMCVYMAAGGHAGLWHVANCRDQRRVVCQLPREGVTPPPPPPTTPPPPACPSGWKKVNTKCYKAFTKIYRRERKTWSAAREHCRSLGGPGNPGKADLVSIHDESQLSMIKTTVLPYWVPGLVWLGLSDRNSEDVWQWSDGSSVDYVAWKDGEPNNGAGNENCVDYNTRTKTWNDANCNQLKNWMCQINPGEIPTDNTNVTTPAPPPAPTCNDTDWKYFNGSCYYFSARTRKSYYAARDYCQSKGGDLTSIRDIDEQNFIHLSIQVLSMSEWWIGMDMNNKEDEFRWLDGTPVGYHFWNKNEPNFVNKQESCVNMYMDQGTWNDQNCGKVISFICKKPNGTVTTPITPPPNYNPKGFCPADWLQYRSYCIKIMGQNETNRLNWTDARDDCMAQGGNLLSISNAQQQAYLTSHLVGVNIGPMWIGLNDIYGEGRFLWRDGSEFIFSNWKHGEPNSPGYRSDAKDDCVNVVTEKWSVGKWADDTCSKNLAYICEMHKSVSLDKLCQDHPRPNWPPQACEQLAKENNCKKLKRGKKKMCMKSCNFCKRFVKVPPVKRPGDEKCQKGWKYWNDECWKLTKDSLTWDSAVSRCKASGAQLATIPDEFTQAWAFSMLSDPTENPDTAMPEGLIAWIGMRRQDQDQHSKYNWVSNWPVLFTQWGSGQPSSSNGTGSGCTAMDGKALTSRRRRGGYWYDLQCNYTFQALCQQTSKKPPANITTYPGICPEGSWTAYKGNCYYFPPSTQMSTWYQADFECRKRGAFPVSIHSQDEAEFVMRKAGANRRGYLRLNIWIGLYREVTDDTFVWSDRTEVDFVNWAENQPSKGGGFRKELCTELKVPNGKWNDNTCTKVGIAVCKTPKITSVVHRFPASTSSPIDRSGGSDVGIAVGLTIVILILLIFIIVVFIQRSRFDKSSYTFNIPAVSFRDFFTSGSSRQFSNGDGDDRCGLVNSNDDEPADGYN</sequence>
<gene>
    <name evidence="17" type="ORF">CVLEPA_LOCUS14024</name>
</gene>
<dbReference type="PROSITE" id="PS50070">
    <property type="entry name" value="KRINGLE_2"/>
    <property type="match status" value="1"/>
</dbReference>
<dbReference type="SMART" id="SM00130">
    <property type="entry name" value="KR"/>
    <property type="match status" value="1"/>
</dbReference>
<accession>A0ABP0FTC9</accession>
<keyword evidence="5 12" id="KW-1133">Transmembrane helix</keyword>
<dbReference type="InterPro" id="IPR038178">
    <property type="entry name" value="Kringle_sf"/>
</dbReference>
<keyword evidence="4" id="KW-0677">Repeat</keyword>
<dbReference type="Gene3D" id="3.10.100.10">
    <property type="entry name" value="Mannose-Binding Protein A, subunit A"/>
    <property type="match status" value="8"/>
</dbReference>
<feature type="chain" id="PRO_5046925768" description="Macrophage mannose receptor 1-like" evidence="13">
    <location>
        <begin position="24"/>
        <end position="1605"/>
    </location>
</feature>
<keyword evidence="3 12" id="KW-0812">Transmembrane</keyword>
<feature type="signal peptide" evidence="13">
    <location>
        <begin position="1"/>
        <end position="23"/>
    </location>
</feature>
<feature type="domain" description="C-type lectin" evidence="14">
    <location>
        <begin position="1216"/>
        <end position="1352"/>
    </location>
</feature>
<name>A0ABP0FTC9_CLALP</name>
<keyword evidence="7 10" id="KW-1015">Disulfide bond</keyword>
<comment type="subcellular location">
    <subcellularLocation>
        <location evidence="1">Membrane</location>
        <topology evidence="1">Single-pass membrane protein</topology>
    </subcellularLocation>
</comment>
<organism evidence="17 18">
    <name type="scientific">Clavelina lepadiformis</name>
    <name type="common">Light-bulb sea squirt</name>
    <name type="synonym">Ascidia lepadiformis</name>
    <dbReference type="NCBI Taxonomy" id="159417"/>
    <lineage>
        <taxon>Eukaryota</taxon>
        <taxon>Metazoa</taxon>
        <taxon>Chordata</taxon>
        <taxon>Tunicata</taxon>
        <taxon>Ascidiacea</taxon>
        <taxon>Aplousobranchia</taxon>
        <taxon>Clavelinidae</taxon>
        <taxon>Clavelina</taxon>
    </lineage>
</organism>
<feature type="domain" description="C-type lectin" evidence="14">
    <location>
        <begin position="133"/>
        <end position="249"/>
    </location>
</feature>
<reference evidence="17 18" key="1">
    <citation type="submission" date="2024-02" db="EMBL/GenBank/DDBJ databases">
        <authorList>
            <person name="Daric V."/>
            <person name="Darras S."/>
        </authorList>
    </citation>
    <scope>NUCLEOTIDE SEQUENCE [LARGE SCALE GENOMIC DNA]</scope>
</reference>
<dbReference type="SUPFAM" id="SSF57440">
    <property type="entry name" value="Kringle-like"/>
    <property type="match status" value="2"/>
</dbReference>